<dbReference type="EMBL" id="RJML01000005">
    <property type="protein sequence ID" value="RSI10140.1"/>
    <property type="molecule type" value="Genomic_DNA"/>
</dbReference>
<dbReference type="EMBL" id="RJML01000022">
    <property type="protein sequence ID" value="RSI06955.1"/>
    <property type="molecule type" value="Genomic_DNA"/>
</dbReference>
<keyword evidence="1" id="KW-0472">Membrane</keyword>
<accession>A0A427Z4D0</accession>
<sequence>MTGSMALREWISSMAVLAMIRCLVLMAMTFWMAETVMINLKVALVMII</sequence>
<feature type="transmembrane region" description="Helical" evidence="1">
    <location>
        <begin position="12"/>
        <end position="33"/>
    </location>
</feature>
<protein>
    <submittedName>
        <fullName evidence="2">Uncharacterized protein</fullName>
    </submittedName>
</protein>
<name>A0A427Z4D0_STRSA</name>
<gene>
    <name evidence="3" type="ORF">D8887_06810</name>
    <name evidence="2" type="ORF">D8887_11560</name>
</gene>
<comment type="caution">
    <text evidence="2">The sequence shown here is derived from an EMBL/GenBank/DDBJ whole genome shotgun (WGS) entry which is preliminary data.</text>
</comment>
<evidence type="ECO:0000313" key="4">
    <source>
        <dbReference type="Proteomes" id="UP000269317"/>
    </source>
</evidence>
<keyword evidence="1" id="KW-1133">Transmembrane helix</keyword>
<evidence type="ECO:0000313" key="3">
    <source>
        <dbReference type="EMBL" id="RSI10140.1"/>
    </source>
</evidence>
<dbReference type="Proteomes" id="UP000269317">
    <property type="component" value="Unassembled WGS sequence"/>
</dbReference>
<evidence type="ECO:0000313" key="2">
    <source>
        <dbReference type="EMBL" id="RSI06955.1"/>
    </source>
</evidence>
<proteinExistence type="predicted"/>
<dbReference type="AlphaFoldDB" id="A0A427Z4D0"/>
<reference evidence="2 4" key="1">
    <citation type="submission" date="2018-11" db="EMBL/GenBank/DDBJ databases">
        <title>Species Designations Belie Phenotypic and Genotypic Heterogeneity in Oral Streptococci.</title>
        <authorList>
            <person name="Velsko I."/>
        </authorList>
    </citation>
    <scope>NUCLEOTIDE SEQUENCE [LARGE SCALE GENOMIC DNA]</scope>
    <source>
        <strain evidence="2 4">KLC03</strain>
    </source>
</reference>
<keyword evidence="1" id="KW-0812">Transmembrane</keyword>
<evidence type="ECO:0000256" key="1">
    <source>
        <dbReference type="SAM" id="Phobius"/>
    </source>
</evidence>
<organism evidence="2 4">
    <name type="scientific">Streptococcus sanguinis</name>
    <dbReference type="NCBI Taxonomy" id="1305"/>
    <lineage>
        <taxon>Bacteria</taxon>
        <taxon>Bacillati</taxon>
        <taxon>Bacillota</taxon>
        <taxon>Bacilli</taxon>
        <taxon>Lactobacillales</taxon>
        <taxon>Streptococcaceae</taxon>
        <taxon>Streptococcus</taxon>
    </lineage>
</organism>